<dbReference type="InterPro" id="IPR012910">
    <property type="entry name" value="Plug_dom"/>
</dbReference>
<proteinExistence type="predicted"/>
<name>A0AAU7N0H8_9FLAO</name>
<dbReference type="Gene3D" id="2.60.40.1120">
    <property type="entry name" value="Carboxypeptidase-like, regulatory domain"/>
    <property type="match status" value="1"/>
</dbReference>
<keyword evidence="5" id="KW-0121">Carboxypeptidase</keyword>
<dbReference type="InterPro" id="IPR036942">
    <property type="entry name" value="Beta-barrel_TonB_sf"/>
</dbReference>
<dbReference type="EMBL" id="CP157804">
    <property type="protein sequence ID" value="XBQ23192.1"/>
    <property type="molecule type" value="Genomic_DNA"/>
</dbReference>
<dbReference type="SUPFAM" id="SSF49464">
    <property type="entry name" value="Carboxypeptidase regulatory domain-like"/>
    <property type="match status" value="1"/>
</dbReference>
<dbReference type="Pfam" id="PF07715">
    <property type="entry name" value="Plug"/>
    <property type="match status" value="1"/>
</dbReference>
<keyword evidence="3" id="KW-0998">Cell outer membrane</keyword>
<evidence type="ECO:0000256" key="2">
    <source>
        <dbReference type="ARBA" id="ARBA00023136"/>
    </source>
</evidence>
<dbReference type="RefSeq" id="WP_293287112.1">
    <property type="nucleotide sequence ID" value="NZ_CP157804.1"/>
</dbReference>
<dbReference type="KEGG" id="fld:ABNE31_16490"/>
<keyword evidence="2" id="KW-0472">Membrane</keyword>
<dbReference type="InterPro" id="IPR037066">
    <property type="entry name" value="Plug_dom_sf"/>
</dbReference>
<protein>
    <submittedName>
        <fullName evidence="5">Carboxypeptidase-like regulatory domain-containing protein</fullName>
    </submittedName>
</protein>
<evidence type="ECO:0000259" key="4">
    <source>
        <dbReference type="Pfam" id="PF07715"/>
    </source>
</evidence>
<keyword evidence="5" id="KW-0645">Protease</keyword>
<evidence type="ECO:0000313" key="5">
    <source>
        <dbReference type="EMBL" id="XBQ23192.1"/>
    </source>
</evidence>
<sequence length="856" mass="96909">MLGTHLNKNIGTILVFLFLMGDICLQAQEKQEPSVSLISYIQTLEDRFDIKFSYLNEDLEGYTIQIPENLSSLTDILTYIQDKFRIIPEKLNDRYYALSKNNRVNLCGVVLDNFAENTVIGATVEVMGFNVAIVTDSDGSFRLENVSRDASLRIRYLGYDTKYINVEALIQQGGCPKILLAPRYEELDEVFVYKYLTSGIIKESDASISLNTAEFGILPGLIEPDILQTVQALPGIKSIDETVSDINVRGGTNDQNLVLWNGIKMYQSGHFFGLISAFNPYQTDMVTVYKNGTPAIFGDGVSSVIQMETGNTVPQTFKGGGGFNLISGDIYVEIPITQKLGVQFAARRSATDFLSTPTYKQFINRAFQDSEITLQNNNTVEDEFIRDEDFFFYDFSGKIIYDLNPDHKVSLSAIQIKNNLRFEETNVSLNETNISLLKQDNISVGGQLTSSWTERFSSHLNIYYSKYDLDAENIFANQVQQLFQNNQVTENALKLDTRYLITDGWNWSNGYQYIETGITNATVINEPNFISEIKGVIRTHAPYSELNYSSPGNKFIGGLGARVNFIENLNTFQKVIIEPRLNLNFKLANYLRAEVLGEFKSQTTNQIIDLEQNFLGIEKRRWILSNDNSLPVTTSKQGSVGFNYEKNNLYIGVEGFYKHVDGISTSTQGFQNPNQFAGEIGSYDVKGVELLINKKGDNYSTWFTYAYNKNDYTFDSITPTTFPNNLDIRHTITLASTYTYKDLKLSIGLNYRTGKPFTEPVEGDEGLNDDFVPPRINFQSPNNSRLPDYFRADASAIYHFQLARNIKANAGLSILNFTDRRNTLNKYYRVNEDDEIETIENFSLGITPNISFRVSF</sequence>
<dbReference type="GO" id="GO:0009279">
    <property type="term" value="C:cell outer membrane"/>
    <property type="evidence" value="ECO:0007669"/>
    <property type="project" value="UniProtKB-SubCell"/>
</dbReference>
<dbReference type="InterPro" id="IPR008969">
    <property type="entry name" value="CarboxyPept-like_regulatory"/>
</dbReference>
<dbReference type="GO" id="GO:0004180">
    <property type="term" value="F:carboxypeptidase activity"/>
    <property type="evidence" value="ECO:0007669"/>
    <property type="project" value="UniProtKB-KW"/>
</dbReference>
<dbReference type="AlphaFoldDB" id="A0AAU7N0H8"/>
<gene>
    <name evidence="5" type="ORF">ABNE31_16490</name>
</gene>
<organism evidence="5">
    <name type="scientific">Flagellimonas sp. MMG031</name>
    <dbReference type="NCBI Taxonomy" id="3158549"/>
    <lineage>
        <taxon>Bacteria</taxon>
        <taxon>Pseudomonadati</taxon>
        <taxon>Bacteroidota</taxon>
        <taxon>Flavobacteriia</taxon>
        <taxon>Flavobacteriales</taxon>
        <taxon>Flavobacteriaceae</taxon>
        <taxon>Flagellimonas</taxon>
    </lineage>
</organism>
<accession>A0AAU7N0H8</accession>
<evidence type="ECO:0000256" key="1">
    <source>
        <dbReference type="ARBA" id="ARBA00004442"/>
    </source>
</evidence>
<comment type="subcellular location">
    <subcellularLocation>
        <location evidence="1">Cell outer membrane</location>
    </subcellularLocation>
</comment>
<dbReference type="Pfam" id="PF13715">
    <property type="entry name" value="CarbopepD_reg_2"/>
    <property type="match status" value="1"/>
</dbReference>
<dbReference type="Gene3D" id="2.170.130.10">
    <property type="entry name" value="TonB-dependent receptor, plug domain"/>
    <property type="match status" value="1"/>
</dbReference>
<evidence type="ECO:0000256" key="3">
    <source>
        <dbReference type="ARBA" id="ARBA00023237"/>
    </source>
</evidence>
<dbReference type="SUPFAM" id="SSF56935">
    <property type="entry name" value="Porins"/>
    <property type="match status" value="1"/>
</dbReference>
<dbReference type="Gene3D" id="2.40.170.20">
    <property type="entry name" value="TonB-dependent receptor, beta-barrel domain"/>
    <property type="match status" value="1"/>
</dbReference>
<reference evidence="5" key="1">
    <citation type="submission" date="2024-05" db="EMBL/GenBank/DDBJ databases">
        <title>Draft Genome Sequences of Flagellimonas sp. MMG031 and Marinobacter sp. MMG032 Isolated from the dinoflagellate Symbiodinium pilosum.</title>
        <authorList>
            <person name="Shikuma N.J."/>
            <person name="Farrell M.V."/>
        </authorList>
    </citation>
    <scope>NUCLEOTIDE SEQUENCE</scope>
    <source>
        <strain evidence="5">MMG031</strain>
    </source>
</reference>
<feature type="domain" description="TonB-dependent receptor plug" evidence="4">
    <location>
        <begin position="226"/>
        <end position="300"/>
    </location>
</feature>
<keyword evidence="5" id="KW-0378">Hydrolase</keyword>